<sequence length="110" mass="12592">MQGDLDQEAWERSHIEAALSEADTGDFLPEKEMAAKFNQLGQRKNAEADRWKLENHEAIQELNRIVEERGLFSDGLFDVEQVMERVSNGEETLHSLDDVERELGFDISGE</sequence>
<protein>
    <submittedName>
        <fullName evidence="2">Uncharacterized protein</fullName>
    </submittedName>
</protein>
<reference evidence="2" key="2">
    <citation type="submission" date="2015-07" db="EMBL/GenBank/DDBJ databases">
        <title>Plasmids, circular viruses and viroids from rat gut.</title>
        <authorList>
            <person name="Jorgensen T.J."/>
            <person name="Hansen M.A."/>
            <person name="Xu Z."/>
            <person name="Tabak M.A."/>
            <person name="Sorensen S.J."/>
            <person name="Hansen L.H."/>
        </authorList>
    </citation>
    <scope>NUCLEOTIDE SEQUENCE</scope>
    <source>
        <plasmid evidence="2">pRGRH0347</plasmid>
    </source>
</reference>
<dbReference type="InterPro" id="IPR009956">
    <property type="entry name" value="Post-segregation_anti-tox_CcdA"/>
</dbReference>
<keyword evidence="2" id="KW-0614">Plasmid</keyword>
<keyword evidence="1" id="KW-1277">Toxin-antitoxin system</keyword>
<reference evidence="2" key="1">
    <citation type="submission" date="2015-06" db="EMBL/GenBank/DDBJ databases">
        <authorList>
            <person name="Joergensen T."/>
        </authorList>
    </citation>
    <scope>NUCLEOTIDE SEQUENCE</scope>
    <source>
        <plasmid evidence="2">pRGRH0347</plasmid>
    </source>
</reference>
<evidence type="ECO:0000256" key="1">
    <source>
        <dbReference type="ARBA" id="ARBA00022649"/>
    </source>
</evidence>
<accession>A0A0H5Q014</accession>
<name>A0A0H5Q014_9ZZZZ</name>
<organism evidence="2">
    <name type="scientific">uncultured prokaryote</name>
    <dbReference type="NCBI Taxonomy" id="198431"/>
    <lineage>
        <taxon>unclassified sequences</taxon>
        <taxon>environmental samples</taxon>
    </lineage>
</organism>
<dbReference type="EMBL" id="LN853014">
    <property type="protein sequence ID" value="CRY94760.1"/>
    <property type="molecule type" value="Genomic_DNA"/>
</dbReference>
<proteinExistence type="predicted"/>
<geneLocation type="plasmid" evidence="2">
    <name>pRGRH0347</name>
</geneLocation>
<dbReference type="Pfam" id="PF07362">
    <property type="entry name" value="CcdA"/>
    <property type="match status" value="1"/>
</dbReference>
<dbReference type="AlphaFoldDB" id="A0A0H5Q014"/>
<evidence type="ECO:0000313" key="2">
    <source>
        <dbReference type="EMBL" id="CRY94760.1"/>
    </source>
</evidence>